<organism evidence="2 3">
    <name type="scientific">Natribacillus halophilus</name>
    <dbReference type="NCBI Taxonomy" id="549003"/>
    <lineage>
        <taxon>Bacteria</taxon>
        <taxon>Bacillati</taxon>
        <taxon>Bacillota</taxon>
        <taxon>Bacilli</taxon>
        <taxon>Bacillales</taxon>
        <taxon>Bacillaceae</taxon>
        <taxon>Natribacillus</taxon>
    </lineage>
</organism>
<reference evidence="2 3" key="1">
    <citation type="submission" date="2016-10" db="EMBL/GenBank/DDBJ databases">
        <authorList>
            <person name="de Groot N.N."/>
        </authorList>
    </citation>
    <scope>NUCLEOTIDE SEQUENCE [LARGE SCALE GENOMIC DNA]</scope>
    <source>
        <strain evidence="2 3">DSM 21771</strain>
    </source>
</reference>
<accession>A0A1G8SU95</accession>
<gene>
    <name evidence="2" type="ORF">SAMN04488123_13610</name>
</gene>
<evidence type="ECO:0000313" key="3">
    <source>
        <dbReference type="Proteomes" id="UP000198853"/>
    </source>
</evidence>
<dbReference type="EMBL" id="FNEN01000036">
    <property type="protein sequence ID" value="SDJ32743.1"/>
    <property type="molecule type" value="Genomic_DNA"/>
</dbReference>
<keyword evidence="1" id="KW-1133">Transmembrane helix</keyword>
<feature type="transmembrane region" description="Helical" evidence="1">
    <location>
        <begin position="6"/>
        <end position="26"/>
    </location>
</feature>
<keyword evidence="3" id="KW-1185">Reference proteome</keyword>
<keyword evidence="1" id="KW-0812">Transmembrane</keyword>
<keyword evidence="1" id="KW-0472">Membrane</keyword>
<proteinExistence type="predicted"/>
<sequence length="56" mass="6428">MSGSINVYLLAVVLIFFILTVFVIFIRDHKVKIYMSLGILVLFFLFSYLAATIPQQ</sequence>
<dbReference type="Proteomes" id="UP000198853">
    <property type="component" value="Unassembled WGS sequence"/>
</dbReference>
<evidence type="ECO:0000313" key="2">
    <source>
        <dbReference type="EMBL" id="SDJ32743.1"/>
    </source>
</evidence>
<evidence type="ECO:0000256" key="1">
    <source>
        <dbReference type="SAM" id="Phobius"/>
    </source>
</evidence>
<protein>
    <submittedName>
        <fullName evidence="2">Uncharacterized protein</fullName>
    </submittedName>
</protein>
<name>A0A1G8SU95_9BACI</name>
<feature type="transmembrane region" description="Helical" evidence="1">
    <location>
        <begin position="33"/>
        <end position="53"/>
    </location>
</feature>
<dbReference type="AlphaFoldDB" id="A0A1G8SU95"/>